<dbReference type="EMBL" id="KQ971355">
    <property type="protein sequence ID" value="KYB26219.1"/>
    <property type="molecule type" value="Genomic_DNA"/>
</dbReference>
<dbReference type="SUPFAM" id="SSF57625">
    <property type="entry name" value="Invertebrate chitin-binding proteins"/>
    <property type="match status" value="2"/>
</dbReference>
<evidence type="ECO:0000259" key="2">
    <source>
        <dbReference type="PROSITE" id="PS50940"/>
    </source>
</evidence>
<dbReference type="InParanoid" id="A0A139WE95"/>
<evidence type="ECO:0000256" key="1">
    <source>
        <dbReference type="SAM" id="SignalP"/>
    </source>
</evidence>
<protein>
    <recommendedName>
        <fullName evidence="2">Chitin-binding type-2 domain-containing protein</fullName>
    </recommendedName>
</protein>
<organism evidence="3 4">
    <name type="scientific">Tribolium castaneum</name>
    <name type="common">Red flour beetle</name>
    <dbReference type="NCBI Taxonomy" id="7070"/>
    <lineage>
        <taxon>Eukaryota</taxon>
        <taxon>Metazoa</taxon>
        <taxon>Ecdysozoa</taxon>
        <taxon>Arthropoda</taxon>
        <taxon>Hexapoda</taxon>
        <taxon>Insecta</taxon>
        <taxon>Pterygota</taxon>
        <taxon>Neoptera</taxon>
        <taxon>Endopterygota</taxon>
        <taxon>Coleoptera</taxon>
        <taxon>Polyphaga</taxon>
        <taxon>Cucujiformia</taxon>
        <taxon>Tenebrionidae</taxon>
        <taxon>Tenebrionidae incertae sedis</taxon>
        <taxon>Tribolium</taxon>
    </lineage>
</organism>
<feature type="signal peptide" evidence="1">
    <location>
        <begin position="1"/>
        <end position="19"/>
    </location>
</feature>
<dbReference type="GO" id="GO:0008061">
    <property type="term" value="F:chitin binding"/>
    <property type="evidence" value="ECO:0007669"/>
    <property type="project" value="InterPro"/>
</dbReference>
<reference evidence="3 4" key="1">
    <citation type="journal article" date="2008" name="Nature">
        <title>The genome of the model beetle and pest Tribolium castaneum.</title>
        <authorList>
            <consortium name="Tribolium Genome Sequencing Consortium"/>
            <person name="Richards S."/>
            <person name="Gibbs R.A."/>
            <person name="Weinstock G.M."/>
            <person name="Brown S.J."/>
            <person name="Denell R."/>
            <person name="Beeman R.W."/>
            <person name="Gibbs R."/>
            <person name="Beeman R.W."/>
            <person name="Brown S.J."/>
            <person name="Bucher G."/>
            <person name="Friedrich M."/>
            <person name="Grimmelikhuijzen C.J."/>
            <person name="Klingler M."/>
            <person name="Lorenzen M."/>
            <person name="Richards S."/>
            <person name="Roth S."/>
            <person name="Schroder R."/>
            <person name="Tautz D."/>
            <person name="Zdobnov E.M."/>
            <person name="Muzny D."/>
            <person name="Gibbs R.A."/>
            <person name="Weinstock G.M."/>
            <person name="Attaway T."/>
            <person name="Bell S."/>
            <person name="Buhay C.J."/>
            <person name="Chandrabose M.N."/>
            <person name="Chavez D."/>
            <person name="Clerk-Blankenburg K.P."/>
            <person name="Cree A."/>
            <person name="Dao M."/>
            <person name="Davis C."/>
            <person name="Chacko J."/>
            <person name="Dinh H."/>
            <person name="Dugan-Rocha S."/>
            <person name="Fowler G."/>
            <person name="Garner T.T."/>
            <person name="Garnes J."/>
            <person name="Gnirke A."/>
            <person name="Hawes A."/>
            <person name="Hernandez J."/>
            <person name="Hines S."/>
            <person name="Holder M."/>
            <person name="Hume J."/>
            <person name="Jhangiani S.N."/>
            <person name="Joshi V."/>
            <person name="Khan Z.M."/>
            <person name="Jackson L."/>
            <person name="Kovar C."/>
            <person name="Kowis A."/>
            <person name="Lee S."/>
            <person name="Lewis L.R."/>
            <person name="Margolis J."/>
            <person name="Morgan M."/>
            <person name="Nazareth L.V."/>
            <person name="Nguyen N."/>
            <person name="Okwuonu G."/>
            <person name="Parker D."/>
            <person name="Richards S."/>
            <person name="Ruiz S.J."/>
            <person name="Santibanez J."/>
            <person name="Savard J."/>
            <person name="Scherer S.E."/>
            <person name="Schneider B."/>
            <person name="Sodergren E."/>
            <person name="Tautz D."/>
            <person name="Vattahil S."/>
            <person name="Villasana D."/>
            <person name="White C.S."/>
            <person name="Wright R."/>
            <person name="Park Y."/>
            <person name="Beeman R.W."/>
            <person name="Lord J."/>
            <person name="Oppert B."/>
            <person name="Lorenzen M."/>
            <person name="Brown S."/>
            <person name="Wang L."/>
            <person name="Savard J."/>
            <person name="Tautz D."/>
            <person name="Richards S."/>
            <person name="Weinstock G."/>
            <person name="Gibbs R.A."/>
            <person name="Liu Y."/>
            <person name="Worley K."/>
            <person name="Weinstock G."/>
            <person name="Elsik C.G."/>
            <person name="Reese J.T."/>
            <person name="Elhaik E."/>
            <person name="Landan G."/>
            <person name="Graur D."/>
            <person name="Arensburger P."/>
            <person name="Atkinson P."/>
            <person name="Beeman R.W."/>
            <person name="Beidler J."/>
            <person name="Brown S.J."/>
            <person name="Demuth J.P."/>
            <person name="Drury D.W."/>
            <person name="Du Y.Z."/>
            <person name="Fujiwara H."/>
            <person name="Lorenzen M."/>
            <person name="Maselli V."/>
            <person name="Osanai M."/>
            <person name="Park Y."/>
            <person name="Robertson H.M."/>
            <person name="Tu Z."/>
            <person name="Wang J.J."/>
            <person name="Wang S."/>
            <person name="Richards S."/>
            <person name="Song H."/>
            <person name="Zhang L."/>
            <person name="Sodergren E."/>
            <person name="Werner D."/>
            <person name="Stanke M."/>
            <person name="Morgenstern B."/>
            <person name="Solovyev V."/>
            <person name="Kosarev P."/>
            <person name="Brown G."/>
            <person name="Chen H.C."/>
            <person name="Ermolaeva O."/>
            <person name="Hlavina W."/>
            <person name="Kapustin Y."/>
            <person name="Kiryutin B."/>
            <person name="Kitts P."/>
            <person name="Maglott D."/>
            <person name="Pruitt K."/>
            <person name="Sapojnikov V."/>
            <person name="Souvorov A."/>
            <person name="Mackey A.J."/>
            <person name="Waterhouse R.M."/>
            <person name="Wyder S."/>
            <person name="Zdobnov E.M."/>
            <person name="Zdobnov E.M."/>
            <person name="Wyder S."/>
            <person name="Kriventseva E.V."/>
            <person name="Kadowaki T."/>
            <person name="Bork P."/>
            <person name="Aranda M."/>
            <person name="Bao R."/>
            <person name="Beermann A."/>
            <person name="Berns N."/>
            <person name="Bolognesi R."/>
            <person name="Bonneton F."/>
            <person name="Bopp D."/>
            <person name="Brown S.J."/>
            <person name="Bucher G."/>
            <person name="Butts T."/>
            <person name="Chaumot A."/>
            <person name="Denell R.E."/>
            <person name="Ferrier D.E."/>
            <person name="Friedrich M."/>
            <person name="Gordon C.M."/>
            <person name="Jindra M."/>
            <person name="Klingler M."/>
            <person name="Lan Q."/>
            <person name="Lattorff H.M."/>
            <person name="Laudet V."/>
            <person name="von Levetsow C."/>
            <person name="Liu Z."/>
            <person name="Lutz R."/>
            <person name="Lynch J.A."/>
            <person name="da Fonseca R.N."/>
            <person name="Posnien N."/>
            <person name="Reuter R."/>
            <person name="Roth S."/>
            <person name="Savard J."/>
            <person name="Schinko J.B."/>
            <person name="Schmitt C."/>
            <person name="Schoppmeier M."/>
            <person name="Schroder R."/>
            <person name="Shippy T.D."/>
            <person name="Simonnet F."/>
            <person name="Marques-Souza H."/>
            <person name="Tautz D."/>
            <person name="Tomoyasu Y."/>
            <person name="Trauner J."/>
            <person name="Van der Zee M."/>
            <person name="Vervoort M."/>
            <person name="Wittkopp N."/>
            <person name="Wimmer E.A."/>
            <person name="Yang X."/>
            <person name="Jones A.K."/>
            <person name="Sattelle D.B."/>
            <person name="Ebert P.R."/>
            <person name="Nelson D."/>
            <person name="Scott J.G."/>
            <person name="Beeman R.W."/>
            <person name="Muthukrishnan S."/>
            <person name="Kramer K.J."/>
            <person name="Arakane Y."/>
            <person name="Beeman R.W."/>
            <person name="Zhu Q."/>
            <person name="Hogenkamp D."/>
            <person name="Dixit R."/>
            <person name="Oppert B."/>
            <person name="Jiang H."/>
            <person name="Zou Z."/>
            <person name="Marshall J."/>
            <person name="Elpidina E."/>
            <person name="Vinokurov K."/>
            <person name="Oppert C."/>
            <person name="Zou Z."/>
            <person name="Evans J."/>
            <person name="Lu Z."/>
            <person name="Zhao P."/>
            <person name="Sumathipala N."/>
            <person name="Altincicek B."/>
            <person name="Vilcinskas A."/>
            <person name="Williams M."/>
            <person name="Hultmark D."/>
            <person name="Hetru C."/>
            <person name="Jiang H."/>
            <person name="Grimmelikhuijzen C.J."/>
            <person name="Hauser F."/>
            <person name="Cazzamali G."/>
            <person name="Williamson M."/>
            <person name="Park Y."/>
            <person name="Li B."/>
            <person name="Tanaka Y."/>
            <person name="Predel R."/>
            <person name="Neupert S."/>
            <person name="Schachtner J."/>
            <person name="Verleyen P."/>
            <person name="Raible F."/>
            <person name="Bork P."/>
            <person name="Friedrich M."/>
            <person name="Walden K.K."/>
            <person name="Robertson H.M."/>
            <person name="Angeli S."/>
            <person name="Foret S."/>
            <person name="Bucher G."/>
            <person name="Schuetz S."/>
            <person name="Maleszka R."/>
            <person name="Wimmer E.A."/>
            <person name="Beeman R.W."/>
            <person name="Lorenzen M."/>
            <person name="Tomoyasu Y."/>
            <person name="Miller S.C."/>
            <person name="Grossmann D."/>
            <person name="Bucher G."/>
        </authorList>
    </citation>
    <scope>NUCLEOTIDE SEQUENCE [LARGE SCALE GENOMIC DNA]</scope>
    <source>
        <strain evidence="3 4">Georgia GA2</strain>
    </source>
</reference>
<proteinExistence type="predicted"/>
<dbReference type="KEGG" id="tca:100141878"/>
<dbReference type="AlphaFoldDB" id="A0A139WE95"/>
<reference evidence="3 4" key="2">
    <citation type="journal article" date="2010" name="Nucleic Acids Res.">
        <title>BeetleBase in 2010: revisions to provide comprehensive genomic information for Tribolium castaneum.</title>
        <authorList>
            <person name="Kim H.S."/>
            <person name="Murphy T."/>
            <person name="Xia J."/>
            <person name="Caragea D."/>
            <person name="Park Y."/>
            <person name="Beeman R.W."/>
            <person name="Lorenzen M.D."/>
            <person name="Butcher S."/>
            <person name="Manak J.R."/>
            <person name="Brown S.J."/>
        </authorList>
    </citation>
    <scope>GENOME REANNOTATION</scope>
    <source>
        <strain evidence="3 4">Georgia GA2</strain>
    </source>
</reference>
<dbReference type="GO" id="GO:0005576">
    <property type="term" value="C:extracellular region"/>
    <property type="evidence" value="ECO:0007669"/>
    <property type="project" value="InterPro"/>
</dbReference>
<keyword evidence="1" id="KW-0732">Signal</keyword>
<sequence length="209" mass="22835">MRVVAVCLFTILFFDGVLSQIGCKSSGIRCSDPYTFQFCANFTNKILTYGTATKCPSSTICDNEGFFPCKVGTIPTTTPQPTTVPACNGPAKFLTSVCNQYLECVFSFLFWTPITNTCPAGQNFDPVLKECSEKYSCGPDAITAEPPVIPPKCNGGGKLPGPTPNQYYECEFIWFQFQPTLKSCFEGQMFDVNVSLCVQMPETESVSTG</sequence>
<gene>
    <name evidence="3" type="primary">AUGUSTUS-3.0.2_33898</name>
    <name evidence="3" type="ORF">TcasGA2_TC033898</name>
</gene>
<dbReference type="InterPro" id="IPR036508">
    <property type="entry name" value="Chitin-bd_dom_sf"/>
</dbReference>
<dbReference type="InterPro" id="IPR002557">
    <property type="entry name" value="Chitin-bd_dom"/>
</dbReference>
<evidence type="ECO:0000313" key="3">
    <source>
        <dbReference type="EMBL" id="KYB26219.1"/>
    </source>
</evidence>
<feature type="chain" id="PRO_5007299809" description="Chitin-binding type-2 domain-containing protein" evidence="1">
    <location>
        <begin position="20"/>
        <end position="209"/>
    </location>
</feature>
<dbReference type="PROSITE" id="PS50940">
    <property type="entry name" value="CHIT_BIND_II"/>
    <property type="match status" value="1"/>
</dbReference>
<accession>A0A139WE95</accession>
<name>A0A139WE95_TRICA</name>
<dbReference type="SMART" id="SM00494">
    <property type="entry name" value="ChtBD2"/>
    <property type="match status" value="2"/>
</dbReference>
<keyword evidence="4" id="KW-1185">Reference proteome</keyword>
<feature type="domain" description="Chitin-binding type-2" evidence="2">
    <location>
        <begin position="84"/>
        <end position="139"/>
    </location>
</feature>
<dbReference type="Proteomes" id="UP000007266">
    <property type="component" value="Linkage group 7"/>
</dbReference>
<evidence type="ECO:0000313" key="4">
    <source>
        <dbReference type="Proteomes" id="UP000007266"/>
    </source>
</evidence>
<dbReference type="OrthoDB" id="6706436at2759"/>